<organism evidence="1 2">
    <name type="scientific">Olea europaea subsp. europaea</name>
    <dbReference type="NCBI Taxonomy" id="158383"/>
    <lineage>
        <taxon>Eukaryota</taxon>
        <taxon>Viridiplantae</taxon>
        <taxon>Streptophyta</taxon>
        <taxon>Embryophyta</taxon>
        <taxon>Tracheophyta</taxon>
        <taxon>Spermatophyta</taxon>
        <taxon>Magnoliopsida</taxon>
        <taxon>eudicotyledons</taxon>
        <taxon>Gunneridae</taxon>
        <taxon>Pentapetalae</taxon>
        <taxon>asterids</taxon>
        <taxon>lamiids</taxon>
        <taxon>Lamiales</taxon>
        <taxon>Oleaceae</taxon>
        <taxon>Oleeae</taxon>
        <taxon>Olea</taxon>
    </lineage>
</organism>
<dbReference type="PANTHER" id="PTHR35130:SF1">
    <property type="entry name" value="MEDIATOR OF RNA POLYMERASE II TRANSCRIPTION SUBUNIT 16"/>
    <property type="match status" value="1"/>
</dbReference>
<proteinExistence type="predicted"/>
<sequence length="251" mass="28870">MKNSTLGSVENFLYRRMDNLALPESGFGYAGRGYTCKEVKVLFLILRQLCEWMELMSHPLPASQVGHRNIKVCLHYIEGNCIDLPEFALYDSRTQGITLPTDADAEKLLLRKLEIHSPSEEWQRRIMELRSDPEDASVADESNSLSDIHYGAHDMWSKKRKMSERNVARGLSTSSRLRGSQRDVVTALWKREIGEVWYKLPFHLCIRCLRQTSAFASSGSSSVNQNMKVKWWISHWVHGCPMCGGRWYTLV</sequence>
<name>A0A8S0S760_OLEEU</name>
<keyword evidence="2" id="KW-1185">Reference proteome</keyword>
<evidence type="ECO:0000313" key="1">
    <source>
        <dbReference type="EMBL" id="CAA2987841.1"/>
    </source>
</evidence>
<dbReference type="GO" id="GO:0016592">
    <property type="term" value="C:mediator complex"/>
    <property type="evidence" value="ECO:0007669"/>
    <property type="project" value="InterPro"/>
</dbReference>
<dbReference type="Gramene" id="OE9A038503T1">
    <property type="protein sequence ID" value="OE9A038503C1"/>
    <property type="gene ID" value="OE9A038503"/>
</dbReference>
<dbReference type="OrthoDB" id="2020837at2759"/>
<accession>A0A8S0S760</accession>
<dbReference type="Proteomes" id="UP000594638">
    <property type="component" value="Unassembled WGS sequence"/>
</dbReference>
<dbReference type="InterPro" id="IPR038836">
    <property type="entry name" value="MED16"/>
</dbReference>
<comment type="caution">
    <text evidence="1">The sequence shown here is derived from an EMBL/GenBank/DDBJ whole genome shotgun (WGS) entry which is preliminary data.</text>
</comment>
<reference evidence="1 2" key="1">
    <citation type="submission" date="2019-12" db="EMBL/GenBank/DDBJ databases">
        <authorList>
            <person name="Alioto T."/>
            <person name="Alioto T."/>
            <person name="Gomez Garrido J."/>
        </authorList>
    </citation>
    <scope>NUCLEOTIDE SEQUENCE [LARGE SCALE GENOMIC DNA]</scope>
</reference>
<dbReference type="GO" id="GO:0006355">
    <property type="term" value="P:regulation of DNA-templated transcription"/>
    <property type="evidence" value="ECO:0007669"/>
    <property type="project" value="InterPro"/>
</dbReference>
<protein>
    <submittedName>
        <fullName evidence="1">Uncharacterized protein</fullName>
    </submittedName>
</protein>
<gene>
    <name evidence="1" type="ORF">OLEA9_A038503</name>
</gene>
<dbReference type="EMBL" id="CACTIH010003951">
    <property type="protein sequence ID" value="CAA2987841.1"/>
    <property type="molecule type" value="Genomic_DNA"/>
</dbReference>
<dbReference type="PANTHER" id="PTHR35130">
    <property type="entry name" value="MEDIATOR OF RNA POLYMERASE II TRANSCRIPTION SUBUNIT 16"/>
    <property type="match status" value="1"/>
</dbReference>
<dbReference type="AlphaFoldDB" id="A0A8S0S760"/>
<evidence type="ECO:0000313" key="2">
    <source>
        <dbReference type="Proteomes" id="UP000594638"/>
    </source>
</evidence>